<dbReference type="EMBL" id="VSRR010011268">
    <property type="protein sequence ID" value="MPC52946.1"/>
    <property type="molecule type" value="Genomic_DNA"/>
</dbReference>
<dbReference type="Proteomes" id="UP000324222">
    <property type="component" value="Unassembled WGS sequence"/>
</dbReference>
<dbReference type="AlphaFoldDB" id="A0A5B7G649"/>
<sequence length="68" mass="7618">MDSTRASSTLKTRGSIQGGRDTLPRCMHLPRRIWTLPRTSSALTTRVPSREGGHAALQHLPQRNWTLP</sequence>
<feature type="region of interest" description="Disordered" evidence="1">
    <location>
        <begin position="1"/>
        <end position="24"/>
    </location>
</feature>
<gene>
    <name evidence="2" type="ORF">E2C01_046826</name>
</gene>
<evidence type="ECO:0000313" key="3">
    <source>
        <dbReference type="Proteomes" id="UP000324222"/>
    </source>
</evidence>
<feature type="compositionally biased region" description="Polar residues" evidence="1">
    <location>
        <begin position="1"/>
        <end position="15"/>
    </location>
</feature>
<evidence type="ECO:0000256" key="1">
    <source>
        <dbReference type="SAM" id="MobiDB-lite"/>
    </source>
</evidence>
<organism evidence="2 3">
    <name type="scientific">Portunus trituberculatus</name>
    <name type="common">Swimming crab</name>
    <name type="synonym">Neptunus trituberculatus</name>
    <dbReference type="NCBI Taxonomy" id="210409"/>
    <lineage>
        <taxon>Eukaryota</taxon>
        <taxon>Metazoa</taxon>
        <taxon>Ecdysozoa</taxon>
        <taxon>Arthropoda</taxon>
        <taxon>Crustacea</taxon>
        <taxon>Multicrustacea</taxon>
        <taxon>Malacostraca</taxon>
        <taxon>Eumalacostraca</taxon>
        <taxon>Eucarida</taxon>
        <taxon>Decapoda</taxon>
        <taxon>Pleocyemata</taxon>
        <taxon>Brachyura</taxon>
        <taxon>Eubrachyura</taxon>
        <taxon>Portunoidea</taxon>
        <taxon>Portunidae</taxon>
        <taxon>Portuninae</taxon>
        <taxon>Portunus</taxon>
    </lineage>
</organism>
<name>A0A5B7G649_PORTR</name>
<reference evidence="2 3" key="1">
    <citation type="submission" date="2019-05" db="EMBL/GenBank/DDBJ databases">
        <title>Another draft genome of Portunus trituberculatus and its Hox gene families provides insights of decapod evolution.</title>
        <authorList>
            <person name="Jeong J.-H."/>
            <person name="Song I."/>
            <person name="Kim S."/>
            <person name="Choi T."/>
            <person name="Kim D."/>
            <person name="Ryu S."/>
            <person name="Kim W."/>
        </authorList>
    </citation>
    <scope>NUCLEOTIDE SEQUENCE [LARGE SCALE GENOMIC DNA]</scope>
    <source>
        <tissue evidence="2">Muscle</tissue>
    </source>
</reference>
<keyword evidence="3" id="KW-1185">Reference proteome</keyword>
<comment type="caution">
    <text evidence="2">The sequence shown here is derived from an EMBL/GenBank/DDBJ whole genome shotgun (WGS) entry which is preliminary data.</text>
</comment>
<proteinExistence type="predicted"/>
<feature type="region of interest" description="Disordered" evidence="1">
    <location>
        <begin position="46"/>
        <end position="68"/>
    </location>
</feature>
<protein>
    <submittedName>
        <fullName evidence="2">Uncharacterized protein</fullName>
    </submittedName>
</protein>
<accession>A0A5B7G649</accession>
<evidence type="ECO:0000313" key="2">
    <source>
        <dbReference type="EMBL" id="MPC52946.1"/>
    </source>
</evidence>